<evidence type="ECO:0000313" key="1">
    <source>
        <dbReference type="EMBL" id="WNQ12593.1"/>
    </source>
</evidence>
<name>A0AA96LG04_9BACL</name>
<dbReference type="EMBL" id="CP130318">
    <property type="protein sequence ID" value="WNQ12593.1"/>
    <property type="molecule type" value="Genomic_DNA"/>
</dbReference>
<keyword evidence="2" id="KW-1185">Reference proteome</keyword>
<gene>
    <name evidence="1" type="ORF">MJA45_06065</name>
</gene>
<organism evidence="1 2">
    <name type="scientific">Paenibacillus aurantius</name>
    <dbReference type="NCBI Taxonomy" id="2918900"/>
    <lineage>
        <taxon>Bacteria</taxon>
        <taxon>Bacillati</taxon>
        <taxon>Bacillota</taxon>
        <taxon>Bacilli</taxon>
        <taxon>Bacillales</taxon>
        <taxon>Paenibacillaceae</taxon>
        <taxon>Paenibacillus</taxon>
    </lineage>
</organism>
<dbReference type="RefSeq" id="WP_315606371.1">
    <property type="nucleotide sequence ID" value="NZ_CP130318.1"/>
</dbReference>
<dbReference type="Proteomes" id="UP001305702">
    <property type="component" value="Chromosome"/>
</dbReference>
<dbReference type="AlphaFoldDB" id="A0AA96LG04"/>
<proteinExistence type="predicted"/>
<dbReference type="KEGG" id="paun:MJA45_06065"/>
<protein>
    <submittedName>
        <fullName evidence="1">Uncharacterized protein</fullName>
    </submittedName>
</protein>
<accession>A0AA96LG04</accession>
<reference evidence="1 2" key="1">
    <citation type="submission" date="2022-02" db="EMBL/GenBank/DDBJ databases">
        <title>Paenibacillus sp. MBLB1776 Whole Genome Shotgun Sequencing.</title>
        <authorList>
            <person name="Hwang C.Y."/>
            <person name="Cho E.-S."/>
            <person name="Seo M.-J."/>
        </authorList>
    </citation>
    <scope>NUCLEOTIDE SEQUENCE [LARGE SCALE GENOMIC DNA]</scope>
    <source>
        <strain evidence="1 2">MBLB1776</strain>
    </source>
</reference>
<sequence>MSRRKRGNRTMFKLKADGFSWDQDLQIIHADVVLEVDGETIIDEPLCVDVGLPALLLSALEDTKPNRWADPGEWSRMPFLVCGCGDPECRAYSFRVEHEGAGRIRLTELEESPDGTSRELASYEVDQAAYQEAVRRLAEDYLAFTEGLDYKPLVKDTPAIVRELLERLSLAEAGHTAGE</sequence>
<evidence type="ECO:0000313" key="2">
    <source>
        <dbReference type="Proteomes" id="UP001305702"/>
    </source>
</evidence>